<dbReference type="Gene3D" id="1.10.260.40">
    <property type="entry name" value="lambda repressor-like DNA-binding domains"/>
    <property type="match status" value="1"/>
</dbReference>
<dbReference type="GO" id="GO:0003677">
    <property type="term" value="F:DNA binding"/>
    <property type="evidence" value="ECO:0007669"/>
    <property type="project" value="InterPro"/>
</dbReference>
<dbReference type="PROSITE" id="PS50943">
    <property type="entry name" value="HTH_CROC1"/>
    <property type="match status" value="1"/>
</dbReference>
<feature type="domain" description="HTH cro/C1-type" evidence="1">
    <location>
        <begin position="11"/>
        <end position="45"/>
    </location>
</feature>
<organism evidence="2 3">
    <name type="scientific">Cuneatibacter caecimuris</name>
    <dbReference type="NCBI Taxonomy" id="1796618"/>
    <lineage>
        <taxon>Bacteria</taxon>
        <taxon>Bacillati</taxon>
        <taxon>Bacillota</taxon>
        <taxon>Clostridia</taxon>
        <taxon>Lachnospirales</taxon>
        <taxon>Lachnospiraceae</taxon>
        <taxon>Cuneatibacter</taxon>
    </lineage>
</organism>
<keyword evidence="3" id="KW-1185">Reference proteome</keyword>
<name>A0A4Q7PKE1_9FIRM</name>
<dbReference type="CDD" id="cd00093">
    <property type="entry name" value="HTH_XRE"/>
    <property type="match status" value="1"/>
</dbReference>
<dbReference type="SUPFAM" id="SSF47413">
    <property type="entry name" value="lambda repressor-like DNA-binding domains"/>
    <property type="match status" value="1"/>
</dbReference>
<dbReference type="Proteomes" id="UP000292927">
    <property type="component" value="Unassembled WGS sequence"/>
</dbReference>
<reference evidence="2 3" key="1">
    <citation type="submission" date="2019-02" db="EMBL/GenBank/DDBJ databases">
        <title>Genomic Encyclopedia of Type Strains, Phase IV (KMG-IV): sequencing the most valuable type-strain genomes for metagenomic binning, comparative biology and taxonomic classification.</title>
        <authorList>
            <person name="Goeker M."/>
        </authorList>
    </citation>
    <scope>NUCLEOTIDE SEQUENCE [LARGE SCALE GENOMIC DNA]</scope>
    <source>
        <strain evidence="2 3">DSM 29486</strain>
    </source>
</reference>
<evidence type="ECO:0000313" key="2">
    <source>
        <dbReference type="EMBL" id="RZT01191.1"/>
    </source>
</evidence>
<proteinExistence type="predicted"/>
<dbReference type="SMART" id="SM00530">
    <property type="entry name" value="HTH_XRE"/>
    <property type="match status" value="1"/>
</dbReference>
<evidence type="ECO:0000313" key="3">
    <source>
        <dbReference type="Proteomes" id="UP000292927"/>
    </source>
</evidence>
<dbReference type="Pfam" id="PF01381">
    <property type="entry name" value="HTH_3"/>
    <property type="match status" value="1"/>
</dbReference>
<gene>
    <name evidence="2" type="ORF">EV209_1633</name>
</gene>
<dbReference type="AlphaFoldDB" id="A0A4Q7PKE1"/>
<dbReference type="InterPro" id="IPR010982">
    <property type="entry name" value="Lambda_DNA-bd_dom_sf"/>
</dbReference>
<accession>A0A4Q7PKE1</accession>
<protein>
    <submittedName>
        <fullName evidence="2">Transcriptional regulator with XRE-family HTH domain</fullName>
    </submittedName>
</protein>
<dbReference type="InterPro" id="IPR001387">
    <property type="entry name" value="Cro/C1-type_HTH"/>
</dbReference>
<dbReference type="EMBL" id="SGXF01000002">
    <property type="protein sequence ID" value="RZT01191.1"/>
    <property type="molecule type" value="Genomic_DNA"/>
</dbReference>
<sequence>MITMSGILDRLKYLRKNMLKLTQSQFAGCLGITQTAYSMIETGKNPLTDKWIMVICFQFGVNEMWLRTGEGDPFVTSPYEKEFSSIYPNLSPVTQQYLLAFARELLKKELLLHGLDPEELNKPQDQ</sequence>
<evidence type="ECO:0000259" key="1">
    <source>
        <dbReference type="PROSITE" id="PS50943"/>
    </source>
</evidence>
<comment type="caution">
    <text evidence="2">The sequence shown here is derived from an EMBL/GenBank/DDBJ whole genome shotgun (WGS) entry which is preliminary data.</text>
</comment>